<dbReference type="Gene3D" id="2.20.25.10">
    <property type="match status" value="1"/>
</dbReference>
<evidence type="ECO:0000256" key="1">
    <source>
        <dbReference type="ARBA" id="ARBA00004496"/>
    </source>
</evidence>
<dbReference type="SMART" id="SM00850">
    <property type="entry name" value="LytTR"/>
    <property type="match status" value="1"/>
</dbReference>
<protein>
    <submittedName>
        <fullName evidence="12">Two-component system LytT family response regulator</fullName>
    </submittedName>
</protein>
<evidence type="ECO:0000256" key="9">
    <source>
        <dbReference type="SAM" id="MobiDB-lite"/>
    </source>
</evidence>
<dbReference type="SMART" id="SM00448">
    <property type="entry name" value="REC"/>
    <property type="match status" value="1"/>
</dbReference>
<dbReference type="PROSITE" id="PS50930">
    <property type="entry name" value="HTH_LYTTR"/>
    <property type="match status" value="1"/>
</dbReference>
<keyword evidence="2" id="KW-0963">Cytoplasm</keyword>
<dbReference type="AlphaFoldDB" id="A0AAP5H3K8"/>
<keyword evidence="6" id="KW-0238">DNA-binding</keyword>
<dbReference type="GO" id="GO:0000156">
    <property type="term" value="F:phosphorelay response regulator activity"/>
    <property type="evidence" value="ECO:0007669"/>
    <property type="project" value="InterPro"/>
</dbReference>
<evidence type="ECO:0000259" key="10">
    <source>
        <dbReference type="PROSITE" id="PS50110"/>
    </source>
</evidence>
<evidence type="ECO:0000256" key="7">
    <source>
        <dbReference type="ARBA" id="ARBA00023163"/>
    </source>
</evidence>
<keyword evidence="3 8" id="KW-0597">Phosphoprotein</keyword>
<dbReference type="PANTHER" id="PTHR37299:SF1">
    <property type="entry name" value="STAGE 0 SPORULATION PROTEIN A HOMOLOG"/>
    <property type="match status" value="1"/>
</dbReference>
<reference evidence="12" key="1">
    <citation type="submission" date="2023-07" db="EMBL/GenBank/DDBJ databases">
        <title>Sorghum-associated microbial communities from plants grown in Nebraska, USA.</title>
        <authorList>
            <person name="Schachtman D."/>
        </authorList>
    </citation>
    <scope>NUCLEOTIDE SEQUENCE</scope>
    <source>
        <strain evidence="12">BE80</strain>
    </source>
</reference>
<evidence type="ECO:0000256" key="6">
    <source>
        <dbReference type="ARBA" id="ARBA00023125"/>
    </source>
</evidence>
<organism evidence="12 13">
    <name type="scientific">Paenibacillus amylolyticus</name>
    <dbReference type="NCBI Taxonomy" id="1451"/>
    <lineage>
        <taxon>Bacteria</taxon>
        <taxon>Bacillati</taxon>
        <taxon>Bacillota</taxon>
        <taxon>Bacilli</taxon>
        <taxon>Bacillales</taxon>
        <taxon>Paenibacillaceae</taxon>
        <taxon>Paenibacillus</taxon>
    </lineage>
</organism>
<comment type="caution">
    <text evidence="12">The sequence shown here is derived from an EMBL/GenBank/DDBJ whole genome shotgun (WGS) entry which is preliminary data.</text>
</comment>
<feature type="compositionally biased region" description="Basic and acidic residues" evidence="9">
    <location>
        <begin position="120"/>
        <end position="132"/>
    </location>
</feature>
<dbReference type="FunFam" id="2.20.25.10:FF:000010">
    <property type="entry name" value="Two-component system response regulator"/>
    <property type="match status" value="1"/>
</dbReference>
<sequence length="275" mass="31791">MRALIVEDEILASEELNYLIQEHSQIEVVACLEDGLDVLKFLQEQEVDVIFLDINIPSLDGMTLAHHIGKFARKPYIVFTTAYKEHAVEAFELEALDYILKPYDEKRIAAMLNKLESTFRRDQEQGEHERGMGEGSVQHTTSIHDGSSVLSSVSGMQQVREANSHDVRRINLLRNDNIIVTDTTDIYYAEAQEKVTKVYTKNGEFTMPVSITDFHGRLPQETFFRCHRSYVVNLAQIREIVPWFNNTYLLRLRDLEAEVPVSRGKVKEFRQLMRI</sequence>
<feature type="region of interest" description="Disordered" evidence="9">
    <location>
        <begin position="120"/>
        <end position="141"/>
    </location>
</feature>
<dbReference type="InterPro" id="IPR046947">
    <property type="entry name" value="LytR-like"/>
</dbReference>
<dbReference type="Gene3D" id="2.40.50.40">
    <property type="match status" value="1"/>
</dbReference>
<feature type="modified residue" description="4-aspartylphosphate" evidence="8">
    <location>
        <position position="53"/>
    </location>
</feature>
<dbReference type="EMBL" id="JAVDTR010000010">
    <property type="protein sequence ID" value="MDR6725247.1"/>
    <property type="molecule type" value="Genomic_DNA"/>
</dbReference>
<accession>A0AAP5H3K8</accession>
<evidence type="ECO:0000313" key="12">
    <source>
        <dbReference type="EMBL" id="MDR6725247.1"/>
    </source>
</evidence>
<evidence type="ECO:0000256" key="8">
    <source>
        <dbReference type="PROSITE-ProRule" id="PRU00169"/>
    </source>
</evidence>
<evidence type="ECO:0000313" key="13">
    <source>
        <dbReference type="Proteomes" id="UP001254832"/>
    </source>
</evidence>
<keyword evidence="7" id="KW-0804">Transcription</keyword>
<dbReference type="Gene3D" id="3.40.50.2300">
    <property type="match status" value="1"/>
</dbReference>
<dbReference type="InterPro" id="IPR007492">
    <property type="entry name" value="LytTR_DNA-bd_dom"/>
</dbReference>
<dbReference type="InterPro" id="IPR011006">
    <property type="entry name" value="CheY-like_superfamily"/>
</dbReference>
<keyword evidence="4" id="KW-0902">Two-component regulatory system</keyword>
<name>A0AAP5H3K8_PAEAM</name>
<feature type="domain" description="Response regulatory" evidence="10">
    <location>
        <begin position="2"/>
        <end position="116"/>
    </location>
</feature>
<dbReference type="SUPFAM" id="SSF52172">
    <property type="entry name" value="CheY-like"/>
    <property type="match status" value="1"/>
</dbReference>
<dbReference type="RefSeq" id="WP_310142180.1">
    <property type="nucleotide sequence ID" value="NZ_JAVDTR010000010.1"/>
</dbReference>
<evidence type="ECO:0000256" key="3">
    <source>
        <dbReference type="ARBA" id="ARBA00022553"/>
    </source>
</evidence>
<dbReference type="Pfam" id="PF00072">
    <property type="entry name" value="Response_reg"/>
    <property type="match status" value="1"/>
</dbReference>
<dbReference type="PROSITE" id="PS50110">
    <property type="entry name" value="RESPONSE_REGULATORY"/>
    <property type="match status" value="1"/>
</dbReference>
<evidence type="ECO:0000256" key="5">
    <source>
        <dbReference type="ARBA" id="ARBA00023015"/>
    </source>
</evidence>
<dbReference type="GO" id="GO:0005737">
    <property type="term" value="C:cytoplasm"/>
    <property type="evidence" value="ECO:0007669"/>
    <property type="project" value="UniProtKB-SubCell"/>
</dbReference>
<dbReference type="PANTHER" id="PTHR37299">
    <property type="entry name" value="TRANSCRIPTIONAL REGULATOR-RELATED"/>
    <property type="match status" value="1"/>
</dbReference>
<dbReference type="GO" id="GO:0003677">
    <property type="term" value="F:DNA binding"/>
    <property type="evidence" value="ECO:0007669"/>
    <property type="project" value="UniProtKB-KW"/>
</dbReference>
<evidence type="ECO:0000256" key="2">
    <source>
        <dbReference type="ARBA" id="ARBA00022490"/>
    </source>
</evidence>
<keyword evidence="5" id="KW-0805">Transcription regulation</keyword>
<comment type="subcellular location">
    <subcellularLocation>
        <location evidence="1">Cytoplasm</location>
    </subcellularLocation>
</comment>
<dbReference type="Proteomes" id="UP001254832">
    <property type="component" value="Unassembled WGS sequence"/>
</dbReference>
<evidence type="ECO:0000259" key="11">
    <source>
        <dbReference type="PROSITE" id="PS50930"/>
    </source>
</evidence>
<gene>
    <name evidence="12" type="ORF">J2W91_003746</name>
</gene>
<feature type="domain" description="HTH LytTR-type" evidence="11">
    <location>
        <begin position="170"/>
        <end position="275"/>
    </location>
</feature>
<dbReference type="Pfam" id="PF04397">
    <property type="entry name" value="LytTR"/>
    <property type="match status" value="1"/>
</dbReference>
<dbReference type="InterPro" id="IPR001789">
    <property type="entry name" value="Sig_transdc_resp-reg_receiver"/>
</dbReference>
<evidence type="ECO:0000256" key="4">
    <source>
        <dbReference type="ARBA" id="ARBA00023012"/>
    </source>
</evidence>
<dbReference type="CDD" id="cd17532">
    <property type="entry name" value="REC_LytTR_AlgR-like"/>
    <property type="match status" value="1"/>
</dbReference>
<proteinExistence type="predicted"/>